<evidence type="ECO:0000259" key="4">
    <source>
        <dbReference type="PROSITE" id="PS50043"/>
    </source>
</evidence>
<sequence>MTAPDVLDIVVVEDDPRYRDSLATLLRHAPGFRLVGVYDSAVAAVEELSTGDPKPHLVLMDLDLPGMRGSEATRRLKSRSPELLIVVLTVFEEPSPILEAVCAGADGYLLKRTPPAELLEQLRIVAGGGSPLTAGVARTVLDLLRGNESAHNDADSTGLSERERDVLRGLVDGLAYKQVADRLGISIDTVRTHVRGLYKKLQVHSVAEAVTRALREKLI</sequence>
<evidence type="ECO:0000256" key="3">
    <source>
        <dbReference type="PROSITE-ProRule" id="PRU00169"/>
    </source>
</evidence>
<comment type="caution">
    <text evidence="6">The sequence shown here is derived from an EMBL/GenBank/DDBJ whole genome shotgun (WGS) entry which is preliminary data.</text>
</comment>
<dbReference type="CDD" id="cd06170">
    <property type="entry name" value="LuxR_C_like"/>
    <property type="match status" value="1"/>
</dbReference>
<dbReference type="PANTHER" id="PTHR43214">
    <property type="entry name" value="TWO-COMPONENT RESPONSE REGULATOR"/>
    <property type="match status" value="1"/>
</dbReference>
<dbReference type="PRINTS" id="PR00038">
    <property type="entry name" value="HTHLUXR"/>
</dbReference>
<evidence type="ECO:0000259" key="5">
    <source>
        <dbReference type="PROSITE" id="PS50110"/>
    </source>
</evidence>
<evidence type="ECO:0000256" key="2">
    <source>
        <dbReference type="ARBA" id="ARBA00023125"/>
    </source>
</evidence>
<dbReference type="InterPro" id="IPR039420">
    <property type="entry name" value="WalR-like"/>
</dbReference>
<feature type="modified residue" description="4-aspartylphosphate" evidence="3">
    <location>
        <position position="61"/>
    </location>
</feature>
<organism evidence="6 7">
    <name type="scientific">Eiseniibacteriota bacterium</name>
    <dbReference type="NCBI Taxonomy" id="2212470"/>
    <lineage>
        <taxon>Bacteria</taxon>
        <taxon>Candidatus Eiseniibacteriota</taxon>
    </lineage>
</organism>
<dbReference type="CDD" id="cd17535">
    <property type="entry name" value="REC_NarL-like"/>
    <property type="match status" value="1"/>
</dbReference>
<dbReference type="Pfam" id="PF00072">
    <property type="entry name" value="Response_reg"/>
    <property type="match status" value="1"/>
</dbReference>
<proteinExistence type="predicted"/>
<dbReference type="InterPro" id="IPR000792">
    <property type="entry name" value="Tscrpt_reg_LuxR_C"/>
</dbReference>
<gene>
    <name evidence="6" type="ORF">KC729_17900</name>
</gene>
<dbReference type="Proteomes" id="UP000697710">
    <property type="component" value="Unassembled WGS sequence"/>
</dbReference>
<dbReference type="GO" id="GO:0006355">
    <property type="term" value="P:regulation of DNA-templated transcription"/>
    <property type="evidence" value="ECO:0007669"/>
    <property type="project" value="InterPro"/>
</dbReference>
<feature type="domain" description="Response regulatory" evidence="5">
    <location>
        <begin position="8"/>
        <end position="126"/>
    </location>
</feature>
<protein>
    <submittedName>
        <fullName evidence="6">Response regulator transcription factor</fullName>
    </submittedName>
</protein>
<dbReference type="Gene3D" id="1.10.10.10">
    <property type="entry name" value="Winged helix-like DNA-binding domain superfamily/Winged helix DNA-binding domain"/>
    <property type="match status" value="1"/>
</dbReference>
<dbReference type="SUPFAM" id="SSF52172">
    <property type="entry name" value="CheY-like"/>
    <property type="match status" value="1"/>
</dbReference>
<dbReference type="InterPro" id="IPR058245">
    <property type="entry name" value="NreC/VraR/RcsB-like_REC"/>
</dbReference>
<dbReference type="GO" id="GO:0000160">
    <property type="term" value="P:phosphorelay signal transduction system"/>
    <property type="evidence" value="ECO:0007669"/>
    <property type="project" value="InterPro"/>
</dbReference>
<reference evidence="6" key="2">
    <citation type="journal article" date="2021" name="Microbiome">
        <title>Successional dynamics and alternative stable states in a saline activated sludge microbial community over 9 years.</title>
        <authorList>
            <person name="Wang Y."/>
            <person name="Ye J."/>
            <person name="Ju F."/>
            <person name="Liu L."/>
            <person name="Boyd J.A."/>
            <person name="Deng Y."/>
            <person name="Parks D.H."/>
            <person name="Jiang X."/>
            <person name="Yin X."/>
            <person name="Woodcroft B.J."/>
            <person name="Tyson G.W."/>
            <person name="Hugenholtz P."/>
            <person name="Polz M.F."/>
            <person name="Zhang T."/>
        </authorList>
    </citation>
    <scope>NUCLEOTIDE SEQUENCE</scope>
    <source>
        <strain evidence="6">HKST-UBA01</strain>
    </source>
</reference>
<dbReference type="PROSITE" id="PS50110">
    <property type="entry name" value="RESPONSE_REGULATORY"/>
    <property type="match status" value="1"/>
</dbReference>
<dbReference type="AlphaFoldDB" id="A0A956RQA4"/>
<reference evidence="6" key="1">
    <citation type="submission" date="2020-04" db="EMBL/GenBank/DDBJ databases">
        <authorList>
            <person name="Zhang T."/>
        </authorList>
    </citation>
    <scope>NUCLEOTIDE SEQUENCE</scope>
    <source>
        <strain evidence="6">HKST-UBA01</strain>
    </source>
</reference>
<evidence type="ECO:0000313" key="6">
    <source>
        <dbReference type="EMBL" id="MCA9729566.1"/>
    </source>
</evidence>
<name>A0A956RQA4_UNCEI</name>
<evidence type="ECO:0000256" key="1">
    <source>
        <dbReference type="ARBA" id="ARBA00022553"/>
    </source>
</evidence>
<dbReference type="InterPro" id="IPR001789">
    <property type="entry name" value="Sig_transdc_resp-reg_receiver"/>
</dbReference>
<feature type="domain" description="HTH luxR-type" evidence="4">
    <location>
        <begin position="152"/>
        <end position="217"/>
    </location>
</feature>
<evidence type="ECO:0000313" key="7">
    <source>
        <dbReference type="Proteomes" id="UP000697710"/>
    </source>
</evidence>
<dbReference type="InterPro" id="IPR016032">
    <property type="entry name" value="Sig_transdc_resp-reg_C-effctor"/>
</dbReference>
<keyword evidence="1 3" id="KW-0597">Phosphoprotein</keyword>
<dbReference type="SMART" id="SM00421">
    <property type="entry name" value="HTH_LUXR"/>
    <property type="match status" value="1"/>
</dbReference>
<dbReference type="EMBL" id="JAGQHR010000748">
    <property type="protein sequence ID" value="MCA9729566.1"/>
    <property type="molecule type" value="Genomic_DNA"/>
</dbReference>
<dbReference type="SMART" id="SM00448">
    <property type="entry name" value="REC"/>
    <property type="match status" value="1"/>
</dbReference>
<keyword evidence="2" id="KW-0238">DNA-binding</keyword>
<dbReference type="PROSITE" id="PS50043">
    <property type="entry name" value="HTH_LUXR_2"/>
    <property type="match status" value="1"/>
</dbReference>
<dbReference type="Gene3D" id="3.40.50.2300">
    <property type="match status" value="1"/>
</dbReference>
<dbReference type="InterPro" id="IPR036388">
    <property type="entry name" value="WH-like_DNA-bd_sf"/>
</dbReference>
<dbReference type="SUPFAM" id="SSF46894">
    <property type="entry name" value="C-terminal effector domain of the bipartite response regulators"/>
    <property type="match status" value="1"/>
</dbReference>
<dbReference type="GO" id="GO:0003677">
    <property type="term" value="F:DNA binding"/>
    <property type="evidence" value="ECO:0007669"/>
    <property type="project" value="UniProtKB-KW"/>
</dbReference>
<dbReference type="InterPro" id="IPR011006">
    <property type="entry name" value="CheY-like_superfamily"/>
</dbReference>
<dbReference type="Pfam" id="PF00196">
    <property type="entry name" value="GerE"/>
    <property type="match status" value="1"/>
</dbReference>
<accession>A0A956RQA4</accession>